<keyword evidence="2 7" id="KW-0378">Hydrolase</keyword>
<proteinExistence type="inferred from homology"/>
<evidence type="ECO:0000313" key="7">
    <source>
        <dbReference type="EMBL" id="KAG9233853.1"/>
    </source>
</evidence>
<dbReference type="SUPFAM" id="SSF102462">
    <property type="entry name" value="Peptidyl-tRNA hydrolase II"/>
    <property type="match status" value="1"/>
</dbReference>
<accession>A0A9P7YIX8</accession>
<comment type="similarity">
    <text evidence="3">Belongs to the PTH2 family.</text>
</comment>
<keyword evidence="6" id="KW-0472">Membrane</keyword>
<dbReference type="FunFam" id="3.40.1490.10:FF:000001">
    <property type="entry name" value="Peptidyl-tRNA hydrolase 2"/>
    <property type="match status" value="1"/>
</dbReference>
<dbReference type="AlphaFoldDB" id="A0A9P7YIX8"/>
<dbReference type="PANTHER" id="PTHR12649:SF11">
    <property type="entry name" value="PEPTIDYL-TRNA HYDROLASE 2, MITOCHONDRIAL"/>
    <property type="match status" value="1"/>
</dbReference>
<evidence type="ECO:0000256" key="1">
    <source>
        <dbReference type="ARBA" id="ARBA00013260"/>
    </source>
</evidence>
<evidence type="ECO:0000256" key="3">
    <source>
        <dbReference type="ARBA" id="ARBA00038050"/>
    </source>
</evidence>
<dbReference type="Gene3D" id="3.40.1490.10">
    <property type="entry name" value="Bit1"/>
    <property type="match status" value="1"/>
</dbReference>
<feature type="region of interest" description="Disordered" evidence="5">
    <location>
        <begin position="79"/>
        <end position="106"/>
    </location>
</feature>
<dbReference type="OrthoDB" id="1733656at2759"/>
<dbReference type="CDD" id="cd02430">
    <property type="entry name" value="PTH2"/>
    <property type="match status" value="1"/>
</dbReference>
<dbReference type="NCBIfam" id="TIGR00283">
    <property type="entry name" value="arch_pth2"/>
    <property type="match status" value="1"/>
</dbReference>
<evidence type="ECO:0000256" key="5">
    <source>
        <dbReference type="SAM" id="MobiDB-lite"/>
    </source>
</evidence>
<comment type="caution">
    <text evidence="7">The sequence shown here is derived from an EMBL/GenBank/DDBJ whole genome shotgun (WGS) entry which is preliminary data.</text>
</comment>
<dbReference type="Pfam" id="PF01981">
    <property type="entry name" value="PTH2"/>
    <property type="match status" value="1"/>
</dbReference>
<feature type="compositionally biased region" description="Basic and acidic residues" evidence="5">
    <location>
        <begin position="80"/>
        <end position="106"/>
    </location>
</feature>
<dbReference type="InterPro" id="IPR023476">
    <property type="entry name" value="Pep_tRNA_hydro_II_dom_sf"/>
</dbReference>
<dbReference type="EC" id="3.1.1.29" evidence="1"/>
<protein>
    <recommendedName>
        <fullName evidence="1">peptidyl-tRNA hydrolase</fullName>
        <ecNumber evidence="1">3.1.1.29</ecNumber>
    </recommendedName>
</protein>
<dbReference type="InterPro" id="IPR002833">
    <property type="entry name" value="PTH2"/>
</dbReference>
<name>A0A9P7YIX8_9HELO</name>
<organism evidence="7 8">
    <name type="scientific">Amylocarpus encephaloides</name>
    <dbReference type="NCBI Taxonomy" id="45428"/>
    <lineage>
        <taxon>Eukaryota</taxon>
        <taxon>Fungi</taxon>
        <taxon>Dikarya</taxon>
        <taxon>Ascomycota</taxon>
        <taxon>Pezizomycotina</taxon>
        <taxon>Leotiomycetes</taxon>
        <taxon>Helotiales</taxon>
        <taxon>Helotiales incertae sedis</taxon>
        <taxon>Amylocarpus</taxon>
    </lineage>
</organism>
<dbReference type="PANTHER" id="PTHR12649">
    <property type="entry name" value="PEPTIDYL-TRNA HYDROLASE 2"/>
    <property type="match status" value="1"/>
</dbReference>
<dbReference type="EMBL" id="MU251484">
    <property type="protein sequence ID" value="KAG9233853.1"/>
    <property type="molecule type" value="Genomic_DNA"/>
</dbReference>
<evidence type="ECO:0000256" key="4">
    <source>
        <dbReference type="ARBA" id="ARBA00048707"/>
    </source>
</evidence>
<dbReference type="GO" id="GO:0004045">
    <property type="term" value="F:peptidyl-tRNA hydrolase activity"/>
    <property type="evidence" value="ECO:0007669"/>
    <property type="project" value="UniProtKB-EC"/>
</dbReference>
<gene>
    <name evidence="7" type="ORF">BJ875DRAFT_31675</name>
</gene>
<keyword evidence="8" id="KW-1185">Reference proteome</keyword>
<sequence>MPDAAGPTPVAILVGTAIVAGLSGYMIGIASSLGFLPIPFQTRPEVARGIDNYDDEEESEEEDIEESLLDHAPNWANGIEADKRDGLKNSAEKEVRNREPVKEPLGDSGEECKLILVVRTDLGMTKGKIGAQCGHATLACYKAMLKSKSPILRRWEKSGQAKIALQVKSESEMELLQATAMSLGLVAEVITDAGRTQIASGSRTVLGIGPGPKSILDQVTGHLKLL</sequence>
<comment type="catalytic activity">
    <reaction evidence="4">
        <text>an N-acyl-L-alpha-aminoacyl-tRNA + H2O = an N-acyl-L-amino acid + a tRNA + H(+)</text>
        <dbReference type="Rhea" id="RHEA:54448"/>
        <dbReference type="Rhea" id="RHEA-COMP:10123"/>
        <dbReference type="Rhea" id="RHEA-COMP:13883"/>
        <dbReference type="ChEBI" id="CHEBI:15377"/>
        <dbReference type="ChEBI" id="CHEBI:15378"/>
        <dbReference type="ChEBI" id="CHEBI:59874"/>
        <dbReference type="ChEBI" id="CHEBI:78442"/>
        <dbReference type="ChEBI" id="CHEBI:138191"/>
        <dbReference type="EC" id="3.1.1.29"/>
    </reaction>
</comment>
<evidence type="ECO:0000313" key="8">
    <source>
        <dbReference type="Proteomes" id="UP000824998"/>
    </source>
</evidence>
<evidence type="ECO:0000256" key="2">
    <source>
        <dbReference type="ARBA" id="ARBA00022801"/>
    </source>
</evidence>
<feature type="transmembrane region" description="Helical" evidence="6">
    <location>
        <begin position="12"/>
        <end position="38"/>
    </location>
</feature>
<keyword evidence="6" id="KW-0812">Transmembrane</keyword>
<reference evidence="7" key="1">
    <citation type="journal article" date="2021" name="IMA Fungus">
        <title>Genomic characterization of three marine fungi, including Emericellopsis atlantica sp. nov. with signatures of a generalist lifestyle and marine biomass degradation.</title>
        <authorList>
            <person name="Hagestad O.C."/>
            <person name="Hou L."/>
            <person name="Andersen J.H."/>
            <person name="Hansen E.H."/>
            <person name="Altermark B."/>
            <person name="Li C."/>
            <person name="Kuhnert E."/>
            <person name="Cox R.J."/>
            <person name="Crous P.W."/>
            <person name="Spatafora J.W."/>
            <person name="Lail K."/>
            <person name="Amirebrahimi M."/>
            <person name="Lipzen A."/>
            <person name="Pangilinan J."/>
            <person name="Andreopoulos W."/>
            <person name="Hayes R.D."/>
            <person name="Ng V."/>
            <person name="Grigoriev I.V."/>
            <person name="Jackson S.A."/>
            <person name="Sutton T.D.S."/>
            <person name="Dobson A.D.W."/>
            <person name="Rama T."/>
        </authorList>
    </citation>
    <scope>NUCLEOTIDE SEQUENCE</scope>
    <source>
        <strain evidence="7">TRa018bII</strain>
    </source>
</reference>
<evidence type="ECO:0000256" key="6">
    <source>
        <dbReference type="SAM" id="Phobius"/>
    </source>
</evidence>
<dbReference type="GO" id="GO:0005829">
    <property type="term" value="C:cytosol"/>
    <property type="evidence" value="ECO:0007669"/>
    <property type="project" value="TreeGrafter"/>
</dbReference>
<keyword evidence="6" id="KW-1133">Transmembrane helix</keyword>
<dbReference type="Proteomes" id="UP000824998">
    <property type="component" value="Unassembled WGS sequence"/>
</dbReference>